<evidence type="ECO:0000259" key="12">
    <source>
        <dbReference type="Pfam" id="PF04389"/>
    </source>
</evidence>
<accession>A0A7M7KV66</accession>
<comment type="similarity">
    <text evidence="2">Belongs to the nicastrin family.</text>
</comment>
<evidence type="ECO:0000256" key="9">
    <source>
        <dbReference type="ARBA" id="ARBA00034873"/>
    </source>
</evidence>
<evidence type="ECO:0000256" key="1">
    <source>
        <dbReference type="ARBA" id="ARBA00004389"/>
    </source>
</evidence>
<dbReference type="KEGG" id="vde:111253757"/>
<dbReference type="RefSeq" id="XP_022669404.1">
    <property type="nucleotide sequence ID" value="XM_022813669.1"/>
</dbReference>
<dbReference type="OMA" id="GGCITAY"/>
<feature type="signal peptide" evidence="11">
    <location>
        <begin position="1"/>
        <end position="25"/>
    </location>
</feature>
<evidence type="ECO:0000256" key="10">
    <source>
        <dbReference type="SAM" id="Phobius"/>
    </source>
</evidence>
<dbReference type="PANTHER" id="PTHR31826">
    <property type="entry name" value="NICALIN"/>
    <property type="match status" value="1"/>
</dbReference>
<feature type="chain" id="PRO_5029597949" description="BOS complex subunit NCLN" evidence="11">
    <location>
        <begin position="26"/>
        <end position="559"/>
    </location>
</feature>
<dbReference type="GO" id="GO:0005789">
    <property type="term" value="C:endoplasmic reticulum membrane"/>
    <property type="evidence" value="ECO:0007669"/>
    <property type="project" value="UniProtKB-SubCell"/>
</dbReference>
<comment type="subcellular location">
    <subcellularLocation>
        <location evidence="1">Endoplasmic reticulum membrane</location>
        <topology evidence="1">Single-pass membrane protein</topology>
    </subcellularLocation>
</comment>
<evidence type="ECO:0000256" key="3">
    <source>
        <dbReference type="ARBA" id="ARBA00022692"/>
    </source>
</evidence>
<sequence>MASYSLMVTISLLALLLLAVKDALAAVELPAYRMQQYELLGIFRGTRSSSLAGEAASWSALSQLRNGAGRVAVLRWEEIHHMREVIGKGVAGVVLVLPPENSTAQDEDMELQTMELEHKLFQDTYAVAVYLVRNCPEIESVLSRASASSSATFDLSALWAGTATQLSIQRAAPKQIRNPRLPTLWAKLVGFGLEEQLPTISIVAHYDAFGAAPQLARGMDSNASGVAALLEIMRLFSRLYGQSKTHPRANLIFVLSSSGKLNYLGIKKLIDDAVEGSNAEVSLLAESQFSMCLEAISGRRGLNAHVSKPPKQGQPMARFFELLNGTRFDSQPVHLVHKKINLAEEMRVWEHERFSLSKLPAFTLSSHITYNARSRYSIFDRHYDLDALVQNVQDIVASLAAFVYQKPREVADEFMAESLAVDKEHLKAVVDYLATQPRSAALHASRSSLSQLVSTLKEMMTRFLPNEGSAQGTPKGQAGPTSAGQVRISYYEPDRREPELVLYDQAEEVLLSVNEVKPVTFDLVLLACIALYLLIVYGALSKFSLVVAALQPASGKKVD</sequence>
<evidence type="ECO:0000256" key="11">
    <source>
        <dbReference type="SAM" id="SignalP"/>
    </source>
</evidence>
<dbReference type="FunCoup" id="A0A7M7KV66">
    <property type="interactions" value="1942"/>
</dbReference>
<dbReference type="InterPro" id="IPR007484">
    <property type="entry name" value="Peptidase_M28"/>
</dbReference>
<reference evidence="13" key="1">
    <citation type="submission" date="2021-01" db="UniProtKB">
        <authorList>
            <consortium name="EnsemblMetazoa"/>
        </authorList>
    </citation>
    <scope>IDENTIFICATION</scope>
</reference>
<dbReference type="SUPFAM" id="SSF53187">
    <property type="entry name" value="Zn-dependent exopeptidases"/>
    <property type="match status" value="1"/>
</dbReference>
<evidence type="ECO:0000313" key="13">
    <source>
        <dbReference type="EnsemblMetazoa" id="XP_022669404"/>
    </source>
</evidence>
<keyword evidence="8" id="KW-0325">Glycoprotein</keyword>
<evidence type="ECO:0000256" key="4">
    <source>
        <dbReference type="ARBA" id="ARBA00022729"/>
    </source>
</evidence>
<keyword evidence="5" id="KW-0256">Endoplasmic reticulum</keyword>
<evidence type="ECO:0000256" key="6">
    <source>
        <dbReference type="ARBA" id="ARBA00022989"/>
    </source>
</evidence>
<dbReference type="Pfam" id="PF04389">
    <property type="entry name" value="Peptidase_M28"/>
    <property type="match status" value="1"/>
</dbReference>
<feature type="domain" description="Peptidase M28" evidence="12">
    <location>
        <begin position="199"/>
        <end position="256"/>
    </location>
</feature>
<dbReference type="GO" id="GO:0009966">
    <property type="term" value="P:regulation of signal transduction"/>
    <property type="evidence" value="ECO:0007669"/>
    <property type="project" value="InterPro"/>
</dbReference>
<proteinExistence type="inferred from homology"/>
<evidence type="ECO:0000256" key="2">
    <source>
        <dbReference type="ARBA" id="ARBA00007717"/>
    </source>
</evidence>
<keyword evidence="3 10" id="KW-0812">Transmembrane</keyword>
<dbReference type="AlphaFoldDB" id="A0A7M7KV66"/>
<dbReference type="EnsemblMetazoa" id="XM_022813669">
    <property type="protein sequence ID" value="XP_022669404"/>
    <property type="gene ID" value="LOC111253757"/>
</dbReference>
<dbReference type="GeneID" id="111253757"/>
<keyword evidence="7 10" id="KW-0472">Membrane</keyword>
<dbReference type="Proteomes" id="UP000594260">
    <property type="component" value="Unplaced"/>
</dbReference>
<evidence type="ECO:0000256" key="7">
    <source>
        <dbReference type="ARBA" id="ARBA00023136"/>
    </source>
</evidence>
<feature type="transmembrane region" description="Helical" evidence="10">
    <location>
        <begin position="523"/>
        <end position="550"/>
    </location>
</feature>
<organism evidence="13 14">
    <name type="scientific">Varroa destructor</name>
    <name type="common">Honeybee mite</name>
    <dbReference type="NCBI Taxonomy" id="109461"/>
    <lineage>
        <taxon>Eukaryota</taxon>
        <taxon>Metazoa</taxon>
        <taxon>Ecdysozoa</taxon>
        <taxon>Arthropoda</taxon>
        <taxon>Chelicerata</taxon>
        <taxon>Arachnida</taxon>
        <taxon>Acari</taxon>
        <taxon>Parasitiformes</taxon>
        <taxon>Mesostigmata</taxon>
        <taxon>Gamasina</taxon>
        <taxon>Dermanyssoidea</taxon>
        <taxon>Varroidae</taxon>
        <taxon>Varroa</taxon>
    </lineage>
</organism>
<keyword evidence="4 11" id="KW-0732">Signal</keyword>
<dbReference type="InterPro" id="IPR016574">
    <property type="entry name" value="Nicalin"/>
</dbReference>
<protein>
    <recommendedName>
        <fullName evidence="9">BOS complex subunit NCLN</fullName>
    </recommendedName>
</protein>
<dbReference type="OrthoDB" id="5913609at2759"/>
<keyword evidence="6 10" id="KW-1133">Transmembrane helix</keyword>
<evidence type="ECO:0000256" key="5">
    <source>
        <dbReference type="ARBA" id="ARBA00022824"/>
    </source>
</evidence>
<name>A0A7M7KV66_VARDE</name>
<dbReference type="Gene3D" id="3.40.630.10">
    <property type="entry name" value="Zn peptidases"/>
    <property type="match status" value="1"/>
</dbReference>
<dbReference type="InParanoid" id="A0A7M7KV66"/>
<keyword evidence="14" id="KW-1185">Reference proteome</keyword>
<evidence type="ECO:0000313" key="14">
    <source>
        <dbReference type="Proteomes" id="UP000594260"/>
    </source>
</evidence>
<evidence type="ECO:0000256" key="8">
    <source>
        <dbReference type="ARBA" id="ARBA00023180"/>
    </source>
</evidence>